<reference evidence="1" key="1">
    <citation type="submission" date="2021-05" db="EMBL/GenBank/DDBJ databases">
        <authorList>
            <person name="Alioto T."/>
            <person name="Alioto T."/>
            <person name="Gomez Garrido J."/>
        </authorList>
    </citation>
    <scope>NUCLEOTIDE SEQUENCE</scope>
</reference>
<organism evidence="1">
    <name type="scientific">Cacopsylla melanoneura</name>
    <dbReference type="NCBI Taxonomy" id="428564"/>
    <lineage>
        <taxon>Eukaryota</taxon>
        <taxon>Metazoa</taxon>
        <taxon>Ecdysozoa</taxon>
        <taxon>Arthropoda</taxon>
        <taxon>Hexapoda</taxon>
        <taxon>Insecta</taxon>
        <taxon>Pterygota</taxon>
        <taxon>Neoptera</taxon>
        <taxon>Paraneoptera</taxon>
        <taxon>Hemiptera</taxon>
        <taxon>Sternorrhyncha</taxon>
        <taxon>Psylloidea</taxon>
        <taxon>Psyllidae</taxon>
        <taxon>Psyllinae</taxon>
        <taxon>Cacopsylla</taxon>
    </lineage>
</organism>
<proteinExistence type="predicted"/>
<dbReference type="EMBL" id="HBUF01016864">
    <property type="protein sequence ID" value="CAG6610013.1"/>
    <property type="molecule type" value="Transcribed_RNA"/>
</dbReference>
<name>A0A8D8PQU5_9HEMI</name>
<sequence>MLKYHIDEVPIPKFHFVASNFFRSYSAKKCTLLTLPMQWYLRDGVKYFKAYLWMSIFRNSHLFRSFKRVIGIGGALFDPPTLFRLTSPTIFKICFPCRFEVSFP</sequence>
<accession>A0A8D8PQU5</accession>
<protein>
    <submittedName>
        <fullName evidence="1">Uncharacterized protein</fullName>
    </submittedName>
</protein>
<dbReference type="AlphaFoldDB" id="A0A8D8PQU5"/>
<evidence type="ECO:0000313" key="1">
    <source>
        <dbReference type="EMBL" id="CAG6610013.1"/>
    </source>
</evidence>